<accession>A0A1Z4BMF5</accession>
<dbReference type="Proteomes" id="UP000197007">
    <property type="component" value="Chromosome"/>
</dbReference>
<dbReference type="RefSeq" id="WP_088593578.1">
    <property type="nucleotide sequence ID" value="NZ_CP022022.1"/>
</dbReference>
<dbReference type="AlphaFoldDB" id="A0A1Z4BMF5"/>
<dbReference type="Pfam" id="PF09346">
    <property type="entry name" value="SMI1_KNR4"/>
    <property type="match status" value="1"/>
</dbReference>
<reference evidence="3" key="1">
    <citation type="submission" date="2017-06" db="EMBL/GenBank/DDBJ databases">
        <title>Complete genome sequence of Capnocytophaga sp. KCOM 1579 (=ChDC OS43) isolated from a human refractory periapical abscess lesion.</title>
        <authorList>
            <person name="Kook J.-K."/>
            <person name="Park S.-N."/>
            <person name="Lim Y.K."/>
            <person name="Roh H."/>
        </authorList>
    </citation>
    <scope>NUCLEOTIDE SEQUENCE [LARGE SCALE GENOMIC DNA]</scope>
    <source>
        <strain evidence="3">ChDC OS43</strain>
    </source>
</reference>
<proteinExistence type="predicted"/>
<dbReference type="Gene3D" id="3.40.1580.10">
    <property type="entry name" value="SMI1/KNR4-like"/>
    <property type="match status" value="1"/>
</dbReference>
<evidence type="ECO:0000313" key="2">
    <source>
        <dbReference type="EMBL" id="ASF42423.1"/>
    </source>
</evidence>
<dbReference type="InterPro" id="IPR018958">
    <property type="entry name" value="Knr4/Smi1-like_dom"/>
</dbReference>
<gene>
    <name evidence="2" type="ORF">CBG49_04655</name>
</gene>
<keyword evidence="3" id="KW-1185">Reference proteome</keyword>
<sequence length="238" mass="28520">MNPLQKIEQTYGFQYPKLYHQLYEDGMLNWGQFGPRWLELEYPKIKDNPPLLLEGRMDFEILELSEISEEIEFLHGAESFYKIKPEFLFIPFGKNGAGDYYCLFYNKENPLPEPWVVVFAHDWINVDVLADNFQNFIFYGLLECVLCIDELLADDDSFYTEITNMFRTHRPYLSKEQAKIVEDIYKRKTFASTYTYTFNDREYTEKYIGLLSREEFDTLCNKFIPIPKEEKQFEYSND</sequence>
<evidence type="ECO:0000259" key="1">
    <source>
        <dbReference type="Pfam" id="PF09346"/>
    </source>
</evidence>
<dbReference type="InterPro" id="IPR037883">
    <property type="entry name" value="Knr4/Smi1-like_sf"/>
</dbReference>
<organism evidence="2 3">
    <name type="scientific">Capnocytophaga endodontalis</name>
    <dbReference type="NCBI Taxonomy" id="2708117"/>
    <lineage>
        <taxon>Bacteria</taxon>
        <taxon>Pseudomonadati</taxon>
        <taxon>Bacteroidota</taxon>
        <taxon>Flavobacteriia</taxon>
        <taxon>Flavobacteriales</taxon>
        <taxon>Flavobacteriaceae</taxon>
        <taxon>Capnocytophaga</taxon>
    </lineage>
</organism>
<dbReference type="KEGG" id="capn:CBG49_04655"/>
<name>A0A1Z4BMF5_9FLAO</name>
<protein>
    <submittedName>
        <fullName evidence="2">SMI1/KNR4 family protein</fullName>
    </submittedName>
</protein>
<dbReference type="EMBL" id="CP022022">
    <property type="protein sequence ID" value="ASF42423.1"/>
    <property type="molecule type" value="Genomic_DNA"/>
</dbReference>
<evidence type="ECO:0000313" key="3">
    <source>
        <dbReference type="Proteomes" id="UP000197007"/>
    </source>
</evidence>
<dbReference type="SUPFAM" id="SSF160631">
    <property type="entry name" value="SMI1/KNR4-like"/>
    <property type="match status" value="1"/>
</dbReference>
<feature type="domain" description="Knr4/Smi1-like" evidence="1">
    <location>
        <begin position="4"/>
        <end position="137"/>
    </location>
</feature>